<dbReference type="Pfam" id="PF12833">
    <property type="entry name" value="HTH_18"/>
    <property type="match status" value="1"/>
</dbReference>
<evidence type="ECO:0000256" key="4">
    <source>
        <dbReference type="SAM" id="MobiDB-lite"/>
    </source>
</evidence>
<sequence length="277" mass="30200">MSRDGQPRVCAVPDPEQRAAGVERRPPAPRDGRHPTAIFVGHFTMPRGTAFSRHWHPVHQLAWSERGLVRVTTWQGSWLLPPTLALWIPAGVPHTTESAGDAVMRSPYVAPESCPQVDWTEPTVVSVGPLLSALVDHLLRSDLTPGARTRAEAVLLDVLRPVPVTSVSAPEPRDPRAREVARALTAHPADPRPLAAWGAHVGASARTLARLFVAETGLAFGQWREQARMRAAMPLLAEGLPLESVAHRVGYASASSFVSAFHRTIGVTPREYFPVRR</sequence>
<keyword evidence="2" id="KW-0238">DNA-binding</keyword>
<dbReference type="Gene3D" id="2.60.120.10">
    <property type="entry name" value="Jelly Rolls"/>
    <property type="match status" value="1"/>
</dbReference>
<feature type="compositionally biased region" description="Basic and acidic residues" evidence="4">
    <location>
        <begin position="15"/>
        <end position="34"/>
    </location>
</feature>
<dbReference type="InterPro" id="IPR014710">
    <property type="entry name" value="RmlC-like_jellyroll"/>
</dbReference>
<dbReference type="EMBL" id="JBEXPZ010000009">
    <property type="protein sequence ID" value="MET9844592.1"/>
    <property type="molecule type" value="Genomic_DNA"/>
</dbReference>
<dbReference type="PANTHER" id="PTHR11019:SF199">
    <property type="entry name" value="HTH-TYPE TRANSCRIPTIONAL REGULATOR NIMR"/>
    <property type="match status" value="1"/>
</dbReference>
<gene>
    <name evidence="6" type="ORF">ABZZ21_08380</name>
</gene>
<keyword evidence="1" id="KW-0805">Transcription regulation</keyword>
<comment type="caution">
    <text evidence="6">The sequence shown here is derived from an EMBL/GenBank/DDBJ whole genome shotgun (WGS) entry which is preliminary data.</text>
</comment>
<evidence type="ECO:0000313" key="7">
    <source>
        <dbReference type="Proteomes" id="UP001550210"/>
    </source>
</evidence>
<evidence type="ECO:0000256" key="1">
    <source>
        <dbReference type="ARBA" id="ARBA00023015"/>
    </source>
</evidence>
<dbReference type="InterPro" id="IPR003313">
    <property type="entry name" value="AraC-bd"/>
</dbReference>
<dbReference type="PANTHER" id="PTHR11019">
    <property type="entry name" value="HTH-TYPE TRANSCRIPTIONAL REGULATOR NIMR"/>
    <property type="match status" value="1"/>
</dbReference>
<dbReference type="InterPro" id="IPR018060">
    <property type="entry name" value="HTH_AraC"/>
</dbReference>
<feature type="region of interest" description="Disordered" evidence="4">
    <location>
        <begin position="1"/>
        <end position="35"/>
    </location>
</feature>
<organism evidence="6 7">
    <name type="scientific">Streptomyces ossamyceticus</name>
    <dbReference type="NCBI Taxonomy" id="249581"/>
    <lineage>
        <taxon>Bacteria</taxon>
        <taxon>Bacillati</taxon>
        <taxon>Actinomycetota</taxon>
        <taxon>Actinomycetes</taxon>
        <taxon>Kitasatosporales</taxon>
        <taxon>Streptomycetaceae</taxon>
        <taxon>Streptomyces</taxon>
    </lineage>
</organism>
<dbReference type="RefSeq" id="WP_355394393.1">
    <property type="nucleotide sequence ID" value="NZ_JBEXPZ010000009.1"/>
</dbReference>
<evidence type="ECO:0000256" key="3">
    <source>
        <dbReference type="ARBA" id="ARBA00023163"/>
    </source>
</evidence>
<dbReference type="InterPro" id="IPR009057">
    <property type="entry name" value="Homeodomain-like_sf"/>
</dbReference>
<dbReference type="InterPro" id="IPR011051">
    <property type="entry name" value="RmlC_Cupin_sf"/>
</dbReference>
<evidence type="ECO:0000256" key="2">
    <source>
        <dbReference type="ARBA" id="ARBA00023125"/>
    </source>
</evidence>
<dbReference type="InterPro" id="IPR020449">
    <property type="entry name" value="Tscrpt_reg_AraC-type_HTH"/>
</dbReference>
<feature type="domain" description="HTH araC/xylS-type" evidence="5">
    <location>
        <begin position="178"/>
        <end position="275"/>
    </location>
</feature>
<dbReference type="Proteomes" id="UP001550210">
    <property type="component" value="Unassembled WGS sequence"/>
</dbReference>
<dbReference type="SUPFAM" id="SSF46689">
    <property type="entry name" value="Homeodomain-like"/>
    <property type="match status" value="1"/>
</dbReference>
<reference evidence="6 7" key="1">
    <citation type="submission" date="2024-06" db="EMBL/GenBank/DDBJ databases">
        <title>The Natural Products Discovery Center: Release of the First 8490 Sequenced Strains for Exploring Actinobacteria Biosynthetic Diversity.</title>
        <authorList>
            <person name="Kalkreuter E."/>
            <person name="Kautsar S.A."/>
            <person name="Yang D."/>
            <person name="Bader C.D."/>
            <person name="Teijaro C.N."/>
            <person name="Fluegel L."/>
            <person name="Davis C.M."/>
            <person name="Simpson J.R."/>
            <person name="Lauterbach L."/>
            <person name="Steele A.D."/>
            <person name="Gui C."/>
            <person name="Meng S."/>
            <person name="Li G."/>
            <person name="Viehrig K."/>
            <person name="Ye F."/>
            <person name="Su P."/>
            <person name="Kiefer A.F."/>
            <person name="Nichols A."/>
            <person name="Cepeda A.J."/>
            <person name="Yan W."/>
            <person name="Fan B."/>
            <person name="Jiang Y."/>
            <person name="Adhikari A."/>
            <person name="Zheng C.-J."/>
            <person name="Schuster L."/>
            <person name="Cowan T.M."/>
            <person name="Smanski M.J."/>
            <person name="Chevrette M.G."/>
            <person name="De Carvalho L.P.S."/>
            <person name="Shen B."/>
        </authorList>
    </citation>
    <scope>NUCLEOTIDE SEQUENCE [LARGE SCALE GENOMIC DNA]</scope>
    <source>
        <strain evidence="6 7">NPDC006434</strain>
    </source>
</reference>
<dbReference type="CDD" id="cd06124">
    <property type="entry name" value="cupin_NimR-like_N"/>
    <property type="match status" value="1"/>
</dbReference>
<dbReference type="Gene3D" id="1.10.10.60">
    <property type="entry name" value="Homeodomain-like"/>
    <property type="match status" value="1"/>
</dbReference>
<name>A0ABV2USR8_9ACTN</name>
<evidence type="ECO:0000259" key="5">
    <source>
        <dbReference type="PROSITE" id="PS01124"/>
    </source>
</evidence>
<dbReference type="SUPFAM" id="SSF51182">
    <property type="entry name" value="RmlC-like cupins"/>
    <property type="match status" value="1"/>
</dbReference>
<evidence type="ECO:0000313" key="6">
    <source>
        <dbReference type="EMBL" id="MET9844592.1"/>
    </source>
</evidence>
<keyword evidence="7" id="KW-1185">Reference proteome</keyword>
<dbReference type="PRINTS" id="PR00032">
    <property type="entry name" value="HTHARAC"/>
</dbReference>
<accession>A0ABV2USR8</accession>
<proteinExistence type="predicted"/>
<dbReference type="Pfam" id="PF02311">
    <property type="entry name" value="AraC_binding"/>
    <property type="match status" value="1"/>
</dbReference>
<protein>
    <submittedName>
        <fullName evidence="6">Helix-turn-helix transcriptional regulator</fullName>
    </submittedName>
</protein>
<dbReference type="PROSITE" id="PS01124">
    <property type="entry name" value="HTH_ARAC_FAMILY_2"/>
    <property type="match status" value="1"/>
</dbReference>
<dbReference type="SMART" id="SM00342">
    <property type="entry name" value="HTH_ARAC"/>
    <property type="match status" value="1"/>
</dbReference>
<keyword evidence="3" id="KW-0804">Transcription</keyword>